<dbReference type="SMART" id="SM00408">
    <property type="entry name" value="IGc2"/>
    <property type="match status" value="6"/>
</dbReference>
<dbReference type="PROSITE" id="PS50011">
    <property type="entry name" value="PROTEIN_KINASE_DOM"/>
    <property type="match status" value="1"/>
</dbReference>
<dbReference type="CDD" id="cd05046">
    <property type="entry name" value="PTK_CCK4"/>
    <property type="match status" value="1"/>
</dbReference>
<dbReference type="SUPFAM" id="SSF48726">
    <property type="entry name" value="Immunoglobulin"/>
    <property type="match status" value="5"/>
</dbReference>
<dbReference type="GO" id="GO:0008046">
    <property type="term" value="F:axon guidance receptor activity"/>
    <property type="evidence" value="ECO:0007669"/>
    <property type="project" value="TreeGrafter"/>
</dbReference>
<evidence type="ECO:0000259" key="17">
    <source>
        <dbReference type="PROSITE" id="PS50835"/>
    </source>
</evidence>
<dbReference type="PANTHER" id="PTHR45080:SF21">
    <property type="entry name" value="INACTIVE TYROSINE-PROTEIN KINASE 7"/>
    <property type="match status" value="1"/>
</dbReference>
<dbReference type="Gene3D" id="2.60.40.10">
    <property type="entry name" value="Immunoglobulins"/>
    <property type="match status" value="6"/>
</dbReference>
<evidence type="ECO:0000256" key="14">
    <source>
        <dbReference type="SAM" id="Phobius"/>
    </source>
</evidence>
<dbReference type="GO" id="GO:0046872">
    <property type="term" value="F:metal ion binding"/>
    <property type="evidence" value="ECO:0007669"/>
    <property type="project" value="UniProtKB-KW"/>
</dbReference>
<evidence type="ECO:0000256" key="10">
    <source>
        <dbReference type="PIRSR" id="PIRSR000615-1"/>
    </source>
</evidence>
<dbReference type="PANTHER" id="PTHR45080">
    <property type="entry name" value="CONTACTIN 5"/>
    <property type="match status" value="1"/>
</dbReference>
<keyword evidence="19" id="KW-0808">Transferase</keyword>
<feature type="binding site" evidence="12">
    <location>
        <position position="805"/>
    </location>
    <ligand>
        <name>Mg(2+)</name>
        <dbReference type="ChEBI" id="CHEBI:18420"/>
    </ligand>
</feature>
<dbReference type="GO" id="GO:0004672">
    <property type="term" value="F:protein kinase activity"/>
    <property type="evidence" value="ECO:0007669"/>
    <property type="project" value="InterPro"/>
</dbReference>
<dbReference type="PROSITE" id="PS00109">
    <property type="entry name" value="PROTEIN_KINASE_TYR"/>
    <property type="match status" value="1"/>
</dbReference>
<name>A0A2U3WHD4_ODORO</name>
<keyword evidence="12" id="KW-0479">Metal-binding</keyword>
<feature type="domain" description="Protein kinase" evidence="16">
    <location>
        <begin position="666"/>
        <end position="940"/>
    </location>
</feature>
<keyword evidence="3 14" id="KW-0812">Transmembrane</keyword>
<evidence type="ECO:0000313" key="19">
    <source>
        <dbReference type="RefSeq" id="XP_004408157.1"/>
    </source>
</evidence>
<evidence type="ECO:0000256" key="7">
    <source>
        <dbReference type="ARBA" id="ARBA00023170"/>
    </source>
</evidence>
<dbReference type="InterPro" id="IPR003598">
    <property type="entry name" value="Ig_sub2"/>
</dbReference>
<feature type="region of interest" description="Disordered" evidence="13">
    <location>
        <begin position="606"/>
        <end position="628"/>
    </location>
</feature>
<evidence type="ECO:0000256" key="1">
    <source>
        <dbReference type="ARBA" id="ARBA00004479"/>
    </source>
</evidence>
<keyword evidence="11" id="KW-0547">Nucleotide-binding</keyword>
<dbReference type="InterPro" id="IPR013783">
    <property type="entry name" value="Ig-like_fold"/>
</dbReference>
<sequence>MAAAPGTPSSLRRLPLLSVLLLPLLGGSQAAIVFIKEPSSQDALQGRRALLRCEAEAPGPVHVYWLLDGAPVRDTERRFTQGSSLSFAAVDRLQDSGAFQCVARDNATGEETRSANASFNIKWIETGPVVLKHPASEAEIQPQTQVTLRCHIDGHPRPTYQWFRDGSPLSDGQSNHTVSSKERNLTLRPASPEHSGLYSCCAQNAFGQTCSSQNFTLSIADESFARVVLAPQDIVVARNEEAMFHCQFSAQPPPSLQWVFEDETPITNRSRPPHLRRATVFANGSLLLTQVRPRNAGVYRCIGHGQRGPPVVLEATLHLAEIEDMLPLEPRVFTAGREERVVCLPPQGLPEPRVWWEHAGVQLPTHGRVFQQGHELVFAGTAESDAGVYTCHAANLAGQRRQDVNITVANGSSLPEWVTDNAGTLHFSRVTRDDAGNYTCIASNGLQGQIRAHVQLTVAVFITFKVEPERTTVYQGHTALLRCEAQGDPKPLIQWKGKDRILDPTKLGPRMHIFQNGSLVIHDVAPEDSGRYTCIAGNSCNIKHTEAPLYVVDKPVLEESEGPGSPPPYKMIQTIGLSVGAAVAYIIAVLGLMFYCKKRCKAKRLQKQPEGEEPEMECLNGGPLQNGQPSAEIQEEVALTSLGSGPAATNKRHSSTDKMHFPRTSLQPITTLGKSEFGEVFLAKAQGLEEGVAETLVLVKSLQSRDEQQQLDFRREFEMFGKLNHANVVRLLGLCREAEPHYMVLEYVDLGDLKQFLRISQSKDEKLKSQPLSTKQKVALCTQVALGMEHLSNNRFVHKDLATRNCLVSAQRQVKVSALGLSKDVYNSEYYHFRQAWVPLRWMSPEAILEGDFSTKSDVWAFGVLMWEVFTHGEMPHGGQADDEVLADLQAGKARLPQPEGCPSKLYRLMQRCWALSPKDRPSFSEIANTLGDNPADSKP</sequence>
<dbReference type="Pfam" id="PF13927">
    <property type="entry name" value="Ig_3"/>
    <property type="match status" value="4"/>
</dbReference>
<evidence type="ECO:0000256" key="4">
    <source>
        <dbReference type="ARBA" id="ARBA00022989"/>
    </source>
</evidence>
<dbReference type="InterPro" id="IPR050958">
    <property type="entry name" value="Cell_Adh-Cytoskel_Orgn"/>
</dbReference>
<dbReference type="CTD" id="5754"/>
<feature type="domain" description="Ig-like" evidence="17">
    <location>
        <begin position="309"/>
        <end position="407"/>
    </location>
</feature>
<feature type="region of interest" description="Disordered" evidence="13">
    <location>
        <begin position="920"/>
        <end position="940"/>
    </location>
</feature>
<keyword evidence="12" id="KW-0460">Magnesium</keyword>
<dbReference type="InterPro" id="IPR001245">
    <property type="entry name" value="Ser-Thr/Tyr_kinase_cat_dom"/>
</dbReference>
<dbReference type="FunFam" id="2.60.40.10:FF:000402">
    <property type="entry name" value="Protein tyrosine kinase 7 (inactive)"/>
    <property type="match status" value="1"/>
</dbReference>
<dbReference type="InterPro" id="IPR011009">
    <property type="entry name" value="Kinase-like_dom_sf"/>
</dbReference>
<dbReference type="Gene3D" id="1.10.510.10">
    <property type="entry name" value="Transferase(Phosphotransferase) domain 1"/>
    <property type="match status" value="1"/>
</dbReference>
<keyword evidence="19" id="KW-0418">Kinase</keyword>
<dbReference type="CDD" id="cd05760">
    <property type="entry name" value="Ig2_PTK7"/>
    <property type="match status" value="1"/>
</dbReference>
<keyword evidence="7" id="KW-0675">Receptor</keyword>
<dbReference type="Gene3D" id="3.30.200.20">
    <property type="entry name" value="Phosphorylase Kinase, domain 1"/>
    <property type="match status" value="1"/>
</dbReference>
<evidence type="ECO:0000256" key="8">
    <source>
        <dbReference type="ARBA" id="ARBA00023180"/>
    </source>
</evidence>
<evidence type="ECO:0000256" key="13">
    <source>
        <dbReference type="SAM" id="MobiDB-lite"/>
    </source>
</evidence>
<reference evidence="19" key="1">
    <citation type="submission" date="2025-08" db="UniProtKB">
        <authorList>
            <consortium name="RefSeq"/>
        </authorList>
    </citation>
    <scope>IDENTIFICATION</scope>
</reference>
<dbReference type="Pfam" id="PF07679">
    <property type="entry name" value="I-set"/>
    <property type="match status" value="2"/>
</dbReference>
<keyword evidence="9" id="KW-0393">Immunoglobulin domain</keyword>
<dbReference type="GO" id="GO:0005886">
    <property type="term" value="C:plasma membrane"/>
    <property type="evidence" value="ECO:0007669"/>
    <property type="project" value="TreeGrafter"/>
</dbReference>
<keyword evidence="18" id="KW-1185">Reference proteome</keyword>
<evidence type="ECO:0000259" key="16">
    <source>
        <dbReference type="PROSITE" id="PS50011"/>
    </source>
</evidence>
<dbReference type="PROSITE" id="PS50835">
    <property type="entry name" value="IG_LIKE"/>
    <property type="match status" value="5"/>
</dbReference>
<evidence type="ECO:0000256" key="12">
    <source>
        <dbReference type="PIRSR" id="PIRSR000615-3"/>
    </source>
</evidence>
<evidence type="ECO:0000256" key="11">
    <source>
        <dbReference type="PIRSR" id="PIRSR000615-2"/>
    </source>
</evidence>
<dbReference type="CDD" id="cd00096">
    <property type="entry name" value="Ig"/>
    <property type="match status" value="1"/>
</dbReference>
<dbReference type="GO" id="GO:0007156">
    <property type="term" value="P:homophilic cell adhesion via plasma membrane adhesion molecules"/>
    <property type="evidence" value="ECO:0007669"/>
    <property type="project" value="TreeGrafter"/>
</dbReference>
<protein>
    <submittedName>
        <fullName evidence="19">Inactive tyrosine-protein kinase 7 isoform X5</fullName>
    </submittedName>
</protein>
<dbReference type="InterPro" id="IPR013098">
    <property type="entry name" value="Ig_I-set"/>
</dbReference>
<dbReference type="FunFam" id="2.60.40.10:FF:000390">
    <property type="entry name" value="Protein tyrosine kinase 7 (inactive)"/>
    <property type="match status" value="1"/>
</dbReference>
<feature type="binding site" evidence="11">
    <location>
        <begin position="746"/>
        <end position="752"/>
    </location>
    <ligand>
        <name>ATP</name>
        <dbReference type="ChEBI" id="CHEBI:30616"/>
    </ligand>
</feature>
<evidence type="ECO:0000256" key="3">
    <source>
        <dbReference type="ARBA" id="ARBA00022692"/>
    </source>
</evidence>
<evidence type="ECO:0000256" key="9">
    <source>
        <dbReference type="ARBA" id="ARBA00023319"/>
    </source>
</evidence>
<dbReference type="InterPro" id="IPR008266">
    <property type="entry name" value="Tyr_kinase_AS"/>
</dbReference>
<evidence type="ECO:0000256" key="6">
    <source>
        <dbReference type="ARBA" id="ARBA00023157"/>
    </source>
</evidence>
<keyword evidence="6" id="KW-1015">Disulfide bond</keyword>
<feature type="domain" description="Ig-like" evidence="17">
    <location>
        <begin position="462"/>
        <end position="550"/>
    </location>
</feature>
<dbReference type="FunFam" id="2.60.40.10:FF:000432">
    <property type="entry name" value="Protein tyrosine kinase 7 (inactive)"/>
    <property type="match status" value="1"/>
</dbReference>
<feature type="binding site" evidence="11">
    <location>
        <position position="700"/>
    </location>
    <ligand>
        <name>ATP</name>
        <dbReference type="ChEBI" id="CHEBI:30616"/>
    </ligand>
</feature>
<dbReference type="FunFam" id="3.30.200.20:FF:000167">
    <property type="entry name" value="Putative inactive tyrosine-protein kinase 7"/>
    <property type="match status" value="1"/>
</dbReference>
<feature type="chain" id="PRO_5015650183" evidence="15">
    <location>
        <begin position="31"/>
        <end position="940"/>
    </location>
</feature>
<dbReference type="InterPro" id="IPR003599">
    <property type="entry name" value="Ig_sub"/>
</dbReference>
<dbReference type="GeneID" id="101381099"/>
<dbReference type="Pfam" id="PF07714">
    <property type="entry name" value="PK_Tyr_Ser-Thr"/>
    <property type="match status" value="1"/>
</dbReference>
<dbReference type="Proteomes" id="UP000245340">
    <property type="component" value="Unplaced"/>
</dbReference>
<dbReference type="FunFam" id="2.60.40.10:FF:000395">
    <property type="entry name" value="Protein tyrosine kinase 7 (inactive)"/>
    <property type="match status" value="1"/>
</dbReference>
<organism evidence="18 19">
    <name type="scientific">Odobenus rosmarus divergens</name>
    <name type="common">Pacific walrus</name>
    <dbReference type="NCBI Taxonomy" id="9708"/>
    <lineage>
        <taxon>Eukaryota</taxon>
        <taxon>Metazoa</taxon>
        <taxon>Chordata</taxon>
        <taxon>Craniata</taxon>
        <taxon>Vertebrata</taxon>
        <taxon>Euteleostomi</taxon>
        <taxon>Mammalia</taxon>
        <taxon>Eutheria</taxon>
        <taxon>Laurasiatheria</taxon>
        <taxon>Carnivora</taxon>
        <taxon>Caniformia</taxon>
        <taxon>Pinnipedia</taxon>
        <taxon>Odobenidae</taxon>
        <taxon>Odobenus</taxon>
    </lineage>
</organism>
<feature type="active site" description="Proton acceptor" evidence="10">
    <location>
        <position position="800"/>
    </location>
</feature>
<dbReference type="FunFam" id="2.60.40.10:FF:000343">
    <property type="entry name" value="inactive tyrosine-protein kinase 7"/>
    <property type="match status" value="1"/>
</dbReference>
<dbReference type="InterPro" id="IPR007110">
    <property type="entry name" value="Ig-like_dom"/>
</dbReference>
<evidence type="ECO:0000256" key="15">
    <source>
        <dbReference type="SAM" id="SignalP"/>
    </source>
</evidence>
<dbReference type="AlphaFoldDB" id="A0A2U3WHD4"/>
<keyword evidence="11" id="KW-0067">ATP-binding</keyword>
<dbReference type="PIRSF" id="PIRSF000615">
    <property type="entry name" value="TyrPK_CSF1-R"/>
    <property type="match status" value="1"/>
</dbReference>
<feature type="binding site" evidence="11">
    <location>
        <position position="804"/>
    </location>
    <ligand>
        <name>ATP</name>
        <dbReference type="ChEBI" id="CHEBI:30616"/>
    </ligand>
</feature>
<gene>
    <name evidence="19" type="primary">PTK7</name>
</gene>
<feature type="domain" description="Ig-like" evidence="17">
    <location>
        <begin position="128"/>
        <end position="218"/>
    </location>
</feature>
<evidence type="ECO:0000256" key="5">
    <source>
        <dbReference type="ARBA" id="ARBA00023136"/>
    </source>
</evidence>
<dbReference type="RefSeq" id="XP_004408157.1">
    <property type="nucleotide sequence ID" value="XM_004408100.1"/>
</dbReference>
<dbReference type="GO" id="GO:0030424">
    <property type="term" value="C:axon"/>
    <property type="evidence" value="ECO:0007669"/>
    <property type="project" value="TreeGrafter"/>
</dbReference>
<proteinExistence type="predicted"/>
<dbReference type="SMART" id="SM00409">
    <property type="entry name" value="IG"/>
    <property type="match status" value="6"/>
</dbReference>
<dbReference type="PRINTS" id="PR00109">
    <property type="entry name" value="TYRKINASE"/>
</dbReference>
<feature type="transmembrane region" description="Helical" evidence="14">
    <location>
        <begin position="575"/>
        <end position="596"/>
    </location>
</feature>
<keyword evidence="8" id="KW-0325">Glycoprotein</keyword>
<dbReference type="GO" id="GO:0050808">
    <property type="term" value="P:synapse organization"/>
    <property type="evidence" value="ECO:0007669"/>
    <property type="project" value="TreeGrafter"/>
</dbReference>
<dbReference type="GO" id="GO:0043025">
    <property type="term" value="C:neuronal cell body"/>
    <property type="evidence" value="ECO:0007669"/>
    <property type="project" value="TreeGrafter"/>
</dbReference>
<dbReference type="GO" id="GO:0005524">
    <property type="term" value="F:ATP binding"/>
    <property type="evidence" value="ECO:0007669"/>
    <property type="project" value="UniProtKB-KW"/>
</dbReference>
<dbReference type="InterPro" id="IPR036179">
    <property type="entry name" value="Ig-like_dom_sf"/>
</dbReference>
<keyword evidence="4 14" id="KW-1133">Transmembrane helix</keyword>
<feature type="signal peptide" evidence="15">
    <location>
        <begin position="1"/>
        <end position="30"/>
    </location>
</feature>
<evidence type="ECO:0000256" key="2">
    <source>
        <dbReference type="ARBA" id="ARBA00022553"/>
    </source>
</evidence>
<keyword evidence="15" id="KW-0732">Signal</keyword>
<keyword evidence="2" id="KW-0597">Phosphoprotein</keyword>
<feature type="domain" description="Ig-like" evidence="17">
    <location>
        <begin position="15"/>
        <end position="118"/>
    </location>
</feature>
<comment type="subcellular location">
    <subcellularLocation>
        <location evidence="1">Membrane</location>
        <topology evidence="1">Single-pass type I membrane protein</topology>
    </subcellularLocation>
</comment>
<dbReference type="FunFam" id="1.10.510.10:FF:000200">
    <property type="entry name" value="inactive tyrosine-protein kinase 7"/>
    <property type="match status" value="1"/>
</dbReference>
<accession>A0A2U3WHD4</accession>
<dbReference type="InterPro" id="IPR000719">
    <property type="entry name" value="Prot_kinase_dom"/>
</dbReference>
<dbReference type="SUPFAM" id="SSF56112">
    <property type="entry name" value="Protein kinase-like (PK-like)"/>
    <property type="match status" value="1"/>
</dbReference>
<keyword evidence="5 14" id="KW-0472">Membrane</keyword>
<feature type="domain" description="Ig-like" evidence="17">
    <location>
        <begin position="225"/>
        <end position="301"/>
    </location>
</feature>
<evidence type="ECO:0000313" key="18">
    <source>
        <dbReference type="Proteomes" id="UP000245340"/>
    </source>
</evidence>